<feature type="signal peptide" evidence="1">
    <location>
        <begin position="1"/>
        <end position="27"/>
    </location>
</feature>
<proteinExistence type="predicted"/>
<accession>A0AB35Y747</accession>
<dbReference type="PROSITE" id="PS51257">
    <property type="entry name" value="PROKAR_LIPOPROTEIN"/>
    <property type="match status" value="1"/>
</dbReference>
<dbReference type="PROSITE" id="PS51318">
    <property type="entry name" value="TAT"/>
    <property type="match status" value="1"/>
</dbReference>
<protein>
    <submittedName>
        <fullName evidence="2">Twin-arginine translocation signal domain-containing protein</fullName>
    </submittedName>
</protein>
<dbReference type="AlphaFoldDB" id="A0AB35Y747"/>
<dbReference type="EMBL" id="JBBFGL010000009">
    <property type="protein sequence ID" value="MEJ5196427.1"/>
    <property type="molecule type" value="Genomic_DNA"/>
</dbReference>
<feature type="chain" id="PRO_5044197117" evidence="1">
    <location>
        <begin position="28"/>
        <end position="193"/>
    </location>
</feature>
<dbReference type="NCBIfam" id="TIGR01409">
    <property type="entry name" value="TAT_signal_seq"/>
    <property type="match status" value="1"/>
</dbReference>
<dbReference type="InterPro" id="IPR019546">
    <property type="entry name" value="TAT_signal_bac_arc"/>
</dbReference>
<reference evidence="2" key="1">
    <citation type="submission" date="2024-03" db="EMBL/GenBank/DDBJ databases">
        <authorList>
            <person name="Plomp N."/>
            <person name="Harmsen H.J."/>
        </authorList>
    </citation>
    <scope>NUCLEOTIDE SEQUENCE</scope>
    <source>
        <strain evidence="2">HTF-128</strain>
    </source>
</reference>
<evidence type="ECO:0000313" key="2">
    <source>
        <dbReference type="EMBL" id="MEJ5196427.1"/>
    </source>
</evidence>
<evidence type="ECO:0000256" key="1">
    <source>
        <dbReference type="SAM" id="SignalP"/>
    </source>
</evidence>
<organism evidence="2 3">
    <name type="scientific">Faecalibacterium wellingii</name>
    <dbReference type="NCBI Taxonomy" id="2929491"/>
    <lineage>
        <taxon>Bacteria</taxon>
        <taxon>Bacillati</taxon>
        <taxon>Bacillota</taxon>
        <taxon>Clostridia</taxon>
        <taxon>Eubacteriales</taxon>
        <taxon>Oscillospiraceae</taxon>
        <taxon>Faecalibacterium</taxon>
    </lineage>
</organism>
<dbReference type="RefSeq" id="WP_339395743.1">
    <property type="nucleotide sequence ID" value="NZ_JBBFGL010000009.1"/>
</dbReference>
<dbReference type="InterPro" id="IPR006311">
    <property type="entry name" value="TAT_signal"/>
</dbReference>
<sequence length="193" mass="20942">MSNISRRKFLKGAGVAALAVAAAGVLAGCSDQSTPDTGKKRPITLKYMVTKGASIVKEVPYSVPALAETVSFKTIQDNVPADLKDYEFESTEDKKIPADGVVVIKMHKKAAAKPMKKVTIKYTTGTSEVISTDFKFYELEVDENATALTQEQLDSLPSENCAYRILKADEKFFGYSQGVIKDGVATVYVEAKN</sequence>
<keyword evidence="1" id="KW-0732">Signal</keyword>
<dbReference type="Proteomes" id="UP001373196">
    <property type="component" value="Unassembled WGS sequence"/>
</dbReference>
<comment type="caution">
    <text evidence="2">The sequence shown here is derived from an EMBL/GenBank/DDBJ whole genome shotgun (WGS) entry which is preliminary data.</text>
</comment>
<evidence type="ECO:0000313" key="3">
    <source>
        <dbReference type="Proteomes" id="UP001373196"/>
    </source>
</evidence>
<gene>
    <name evidence="2" type="ORF">WF834_09660</name>
</gene>
<name>A0AB35Y747_9FIRM</name>